<name>A0A847VCS8_9BACT</name>
<dbReference type="PANTHER" id="PTHR11252">
    <property type="entry name" value="POLYRIBONUCLEOTIDE NUCLEOTIDYLTRANSFERASE"/>
    <property type="match status" value="1"/>
</dbReference>
<dbReference type="CDD" id="cd05692">
    <property type="entry name" value="S1_RPS1_repeat_hs4"/>
    <property type="match status" value="1"/>
</dbReference>
<dbReference type="Pfam" id="PF00575">
    <property type="entry name" value="S1"/>
    <property type="match status" value="1"/>
</dbReference>
<dbReference type="GO" id="GO:0005829">
    <property type="term" value="C:cytosol"/>
    <property type="evidence" value="ECO:0007669"/>
    <property type="project" value="TreeGrafter"/>
</dbReference>
<dbReference type="Pfam" id="PF00013">
    <property type="entry name" value="KH_1"/>
    <property type="match status" value="1"/>
</dbReference>
<evidence type="ECO:0000256" key="4">
    <source>
        <dbReference type="ARBA" id="ARBA00022695"/>
    </source>
</evidence>
<dbReference type="AlphaFoldDB" id="A0A847VCS8"/>
<dbReference type="InterPro" id="IPR036345">
    <property type="entry name" value="ExoRNase_PH_dom2_sf"/>
</dbReference>
<dbReference type="PIRSF" id="PIRSF005499">
    <property type="entry name" value="PNPase"/>
    <property type="match status" value="1"/>
</dbReference>
<keyword evidence="4 9" id="KW-0548">Nucleotidyltransferase</keyword>
<dbReference type="SUPFAM" id="SSF50249">
    <property type="entry name" value="Nucleic acid-binding proteins"/>
    <property type="match status" value="1"/>
</dbReference>
<dbReference type="Gene3D" id="3.30.1370.10">
    <property type="entry name" value="K Homology domain, type 1"/>
    <property type="match status" value="1"/>
</dbReference>
<dbReference type="Proteomes" id="UP000564033">
    <property type="component" value="Unassembled WGS sequence"/>
</dbReference>
<dbReference type="Gene3D" id="2.40.50.140">
    <property type="entry name" value="Nucleic acid-binding proteins"/>
    <property type="match status" value="1"/>
</dbReference>
<dbReference type="InterPro" id="IPR001247">
    <property type="entry name" value="ExoRNase_PH_dom1"/>
</dbReference>
<dbReference type="PANTHER" id="PTHR11252:SF0">
    <property type="entry name" value="POLYRIBONUCLEOTIDE NUCLEOTIDYLTRANSFERASE 1, MITOCHONDRIAL"/>
    <property type="match status" value="1"/>
</dbReference>
<dbReference type="CDD" id="cd02393">
    <property type="entry name" value="KH-I_PNPase"/>
    <property type="match status" value="1"/>
</dbReference>
<dbReference type="GO" id="GO:0000175">
    <property type="term" value="F:3'-5'-RNA exonuclease activity"/>
    <property type="evidence" value="ECO:0007669"/>
    <property type="project" value="TreeGrafter"/>
</dbReference>
<accession>A0A847VCS8</accession>
<dbReference type="SUPFAM" id="SSF55666">
    <property type="entry name" value="Ribonuclease PH domain 2-like"/>
    <property type="match status" value="2"/>
</dbReference>
<dbReference type="GO" id="GO:0004654">
    <property type="term" value="F:polyribonucleotide nucleotidyltransferase activity"/>
    <property type="evidence" value="ECO:0007669"/>
    <property type="project" value="UniProtKB-UniRule"/>
</dbReference>
<evidence type="ECO:0000259" key="8">
    <source>
        <dbReference type="PROSITE" id="PS50126"/>
    </source>
</evidence>
<dbReference type="InterPro" id="IPR012340">
    <property type="entry name" value="NA-bd_OB-fold"/>
</dbReference>
<dbReference type="CDD" id="cd11364">
    <property type="entry name" value="RNase_PH_PNPase_2"/>
    <property type="match status" value="1"/>
</dbReference>
<evidence type="ECO:0000256" key="5">
    <source>
        <dbReference type="ARBA" id="ARBA00022884"/>
    </source>
</evidence>
<dbReference type="SUPFAM" id="SSF54211">
    <property type="entry name" value="Ribosomal protein S5 domain 2-like"/>
    <property type="match status" value="2"/>
</dbReference>
<dbReference type="InterPro" id="IPR012162">
    <property type="entry name" value="PNPase"/>
</dbReference>
<protein>
    <recommendedName>
        <fullName evidence="2 6">Polyribonucleotide nucleotidyltransferase</fullName>
        <ecNumber evidence="2 6">2.7.7.8</ecNumber>
    </recommendedName>
</protein>
<comment type="similarity">
    <text evidence="1">Belongs to the polyribonucleotide nucleotidyltransferase family.</text>
</comment>
<proteinExistence type="inferred from homology"/>
<evidence type="ECO:0000256" key="1">
    <source>
        <dbReference type="ARBA" id="ARBA00007404"/>
    </source>
</evidence>
<dbReference type="NCBIfam" id="NF008805">
    <property type="entry name" value="PRK11824.1"/>
    <property type="match status" value="1"/>
</dbReference>
<evidence type="ECO:0000256" key="3">
    <source>
        <dbReference type="ARBA" id="ARBA00022679"/>
    </source>
</evidence>
<reference evidence="9 10" key="1">
    <citation type="journal article" date="2020" name="Biotechnol. Biofuels">
        <title>New insights from the biogas microbiome by comprehensive genome-resolved metagenomics of nearly 1600 species originating from multiple anaerobic digesters.</title>
        <authorList>
            <person name="Campanaro S."/>
            <person name="Treu L."/>
            <person name="Rodriguez-R L.M."/>
            <person name="Kovalovszki A."/>
            <person name="Ziels R.M."/>
            <person name="Maus I."/>
            <person name="Zhu X."/>
            <person name="Kougias P.G."/>
            <person name="Basile A."/>
            <person name="Luo G."/>
            <person name="Schluter A."/>
            <person name="Konstantinidis K.T."/>
            <person name="Angelidaki I."/>
        </authorList>
    </citation>
    <scope>NUCLEOTIDE SEQUENCE [LARGE SCALE GENOMIC DNA]</scope>
    <source>
        <strain evidence="9">AS19jrsBPTG_9</strain>
    </source>
</reference>
<dbReference type="InterPro" id="IPR004088">
    <property type="entry name" value="KH_dom_type_1"/>
</dbReference>
<evidence type="ECO:0000313" key="9">
    <source>
        <dbReference type="EMBL" id="NLZ24215.1"/>
    </source>
</evidence>
<gene>
    <name evidence="9" type="ORF">GX888_00485</name>
</gene>
<dbReference type="PROSITE" id="PS50084">
    <property type="entry name" value="KH_TYPE_1"/>
    <property type="match status" value="1"/>
</dbReference>
<keyword evidence="5 7" id="KW-0694">RNA-binding</keyword>
<evidence type="ECO:0000256" key="6">
    <source>
        <dbReference type="NCBIfam" id="TIGR03591"/>
    </source>
</evidence>
<evidence type="ECO:0000313" key="10">
    <source>
        <dbReference type="Proteomes" id="UP000564033"/>
    </source>
</evidence>
<dbReference type="SMART" id="SM00322">
    <property type="entry name" value="KH"/>
    <property type="match status" value="1"/>
</dbReference>
<dbReference type="InterPro" id="IPR027408">
    <property type="entry name" value="PNPase/RNase_PH_dom_sf"/>
</dbReference>
<dbReference type="GO" id="GO:0003723">
    <property type="term" value="F:RNA binding"/>
    <property type="evidence" value="ECO:0007669"/>
    <property type="project" value="UniProtKB-UniRule"/>
</dbReference>
<evidence type="ECO:0000256" key="7">
    <source>
        <dbReference type="PROSITE-ProRule" id="PRU00117"/>
    </source>
</evidence>
<dbReference type="InterPro" id="IPR003029">
    <property type="entry name" value="S1_domain"/>
</dbReference>
<dbReference type="EMBL" id="JAAZIL010000011">
    <property type="protein sequence ID" value="NLZ24215.1"/>
    <property type="molecule type" value="Genomic_DNA"/>
</dbReference>
<dbReference type="GO" id="GO:0006402">
    <property type="term" value="P:mRNA catabolic process"/>
    <property type="evidence" value="ECO:0007669"/>
    <property type="project" value="UniProtKB-UniRule"/>
</dbReference>
<feature type="domain" description="S1 motif" evidence="8">
    <location>
        <begin position="620"/>
        <end position="688"/>
    </location>
</feature>
<dbReference type="Gene3D" id="3.30.230.70">
    <property type="entry name" value="GHMP Kinase, N-terminal domain"/>
    <property type="match status" value="2"/>
</dbReference>
<dbReference type="SUPFAM" id="SSF54791">
    <property type="entry name" value="Eukaryotic type KH-domain (KH-domain type I)"/>
    <property type="match status" value="1"/>
</dbReference>
<dbReference type="NCBIfam" id="TIGR03591">
    <property type="entry name" value="polynuc_phos"/>
    <property type="match status" value="1"/>
</dbReference>
<dbReference type="Pfam" id="PF01138">
    <property type="entry name" value="RNase_PH"/>
    <property type="match status" value="2"/>
</dbReference>
<evidence type="ECO:0000256" key="2">
    <source>
        <dbReference type="ARBA" id="ARBA00012416"/>
    </source>
</evidence>
<comment type="caution">
    <text evidence="9">The sequence shown here is derived from an EMBL/GenBank/DDBJ whole genome shotgun (WGS) entry which is preliminary data.</text>
</comment>
<sequence length="696" mass="77964">MLFNQKKYEFEIAGRQCSFETGKLALKSQSAIVARMGDTVVEVNVNTANAKQEAEYFPMSVEYVERFYASGKISGSRFVKIERFPSDDAILKARMIDRSLRSRFPSDYMDELSLIVTVLSYDEENDPVLLAINAASVALMNSSAPFDGPVAGVRMGMPEGKIEPIYESIEDVDEENKLNYILGGDGKVFTMIDAGCYEIPEEEVLKAMEIALKEMRVWVEHQKKFLNLLDKKDKTYTSFLLEQDMLDEIKKYLGKKILENLLSGESSKHEESKEEMFKHFEGKYSKLQMMNAYDELLREAMRSHIIEKKKRVDDRDFDEIREMEAEIDLLPRVHGSGLFTRGLTQVLTVATLGTLQDAKLIDDMLGEKEKRYMHYYNDLPFVYGTAERVRLSPSRRAIGHGMLAEKALIPVIPSKDDFPYTILVMSEIQGENGSSSMASACGSSLALMAAGVPIRKMVGGIACGLVVEDSGSFHILTDMQGVEDFNGDMDFKVTGTRDGITAVQMDNKIGGLTMEIVKATFEKSQIARMKVLDVMEEVISESREEISKFAPKVVRAIIPVEKIGELIGPGGKNIRELTESTGAEISIEEDGKVNIYAVNQESIDKALGYIKKLSLVPVVGEVYDGRVVSIMDYGAFVDIAPGISGLVHVSEITDKFVKDIREFLKEGDEVRVKLLDKDREGRLKFSIKQVEEEKES</sequence>
<dbReference type="SMART" id="SM00316">
    <property type="entry name" value="S1"/>
    <property type="match status" value="1"/>
</dbReference>
<organism evidence="9 10">
    <name type="scientific">Candidatus Dojkabacteria bacterium</name>
    <dbReference type="NCBI Taxonomy" id="2099670"/>
    <lineage>
        <taxon>Bacteria</taxon>
        <taxon>Candidatus Dojkabacteria</taxon>
    </lineage>
</organism>
<dbReference type="InterPro" id="IPR020568">
    <property type="entry name" value="Ribosomal_Su5_D2-typ_SF"/>
</dbReference>
<dbReference type="InterPro" id="IPR036612">
    <property type="entry name" value="KH_dom_type_1_sf"/>
</dbReference>
<dbReference type="PROSITE" id="PS50126">
    <property type="entry name" value="S1"/>
    <property type="match status" value="1"/>
</dbReference>
<dbReference type="FunFam" id="3.30.1370.10:FF:000001">
    <property type="entry name" value="Polyribonucleotide nucleotidyltransferase"/>
    <property type="match status" value="1"/>
</dbReference>
<keyword evidence="3 9" id="KW-0808">Transferase</keyword>
<dbReference type="InterPro" id="IPR004087">
    <property type="entry name" value="KH_dom"/>
</dbReference>
<dbReference type="EC" id="2.7.7.8" evidence="2 6"/>